<name>A0AAN4TBI5_ASPLE</name>
<dbReference type="GO" id="GO:0006412">
    <property type="term" value="P:translation"/>
    <property type="evidence" value="ECO:0007669"/>
    <property type="project" value="InterPro"/>
</dbReference>
<evidence type="ECO:0000259" key="4">
    <source>
        <dbReference type="Pfam" id="PF00542"/>
    </source>
</evidence>
<evidence type="ECO:0000259" key="5">
    <source>
        <dbReference type="Pfam" id="PF16320"/>
    </source>
</evidence>
<dbReference type="FunFam" id="3.30.1390.10:FF:000001">
    <property type="entry name" value="50S ribosomal protein L7/L12"/>
    <property type="match status" value="1"/>
</dbReference>
<dbReference type="Proteomes" id="UP000649114">
    <property type="component" value="Unassembled WGS sequence"/>
</dbReference>
<reference evidence="6 8" key="1">
    <citation type="submission" date="2015-11" db="EMBL/GenBank/DDBJ databases">
        <title>Aspergillus lentulus strain IFM 54703T.</title>
        <authorList>
            <person name="Kusuya Y."/>
            <person name="Sakai K."/>
            <person name="Kamei K."/>
            <person name="Takahashi H."/>
            <person name="Yaguchi T."/>
        </authorList>
    </citation>
    <scope>NUCLEOTIDE SEQUENCE [LARGE SCALE GENOMIC DNA]</scope>
    <source>
        <strain evidence="6 8">IFM 54703</strain>
    </source>
</reference>
<comment type="caution">
    <text evidence="6">The sequence shown here is derived from an EMBL/GenBank/DDBJ whole genome shotgun (WGS) entry which is preliminary data.</text>
</comment>
<sequence>MSLTSQAAARCCRQLVRPSVRISSTTYLSQRTPSRRWNSTEAQAAAPANPKITQIVDQISQLTLLETADLVASLKVGFLRLLGGIAIRSTLWHSSRLNIPDLPVGGFAVAAGPGGGAAAPAAAEEEEAAPAAQEKTLFNLKLETVDAASKAKVIKEIKGLLGLSLVDSKKFVESVPKMMKESVPKEEAEKIIETLKAVGAKVVME</sequence>
<dbReference type="GO" id="GO:0003729">
    <property type="term" value="F:mRNA binding"/>
    <property type="evidence" value="ECO:0007669"/>
    <property type="project" value="TreeGrafter"/>
</dbReference>
<gene>
    <name evidence="6" type="ORF">ALT_5455</name>
    <name evidence="7" type="ORF">CNMCM8927_002745</name>
</gene>
<dbReference type="InterPro" id="IPR014719">
    <property type="entry name" value="Ribosomal_bL12_C/ClpS-like"/>
</dbReference>
<dbReference type="Pfam" id="PF16320">
    <property type="entry name" value="Ribosomal_L12_N"/>
    <property type="match status" value="1"/>
</dbReference>
<dbReference type="CDD" id="cd00387">
    <property type="entry name" value="Ribosomal_L7_L12"/>
    <property type="match status" value="1"/>
</dbReference>
<dbReference type="PANTHER" id="PTHR45987">
    <property type="entry name" value="39S RIBOSOMAL PROTEIN L12"/>
    <property type="match status" value="1"/>
</dbReference>
<evidence type="ECO:0000313" key="6">
    <source>
        <dbReference type="EMBL" id="GAQ08134.1"/>
    </source>
</evidence>
<dbReference type="Gene3D" id="3.30.1390.10">
    <property type="match status" value="1"/>
</dbReference>
<dbReference type="Proteomes" id="UP000051487">
    <property type="component" value="Unassembled WGS sequence"/>
</dbReference>
<accession>A0AAN4TBI5</accession>
<dbReference type="Pfam" id="PF00542">
    <property type="entry name" value="Ribosomal_L12"/>
    <property type="match status" value="1"/>
</dbReference>
<keyword evidence="3" id="KW-0687">Ribonucleoprotein</keyword>
<organism evidence="6 8">
    <name type="scientific">Aspergillus lentulus</name>
    <dbReference type="NCBI Taxonomy" id="293939"/>
    <lineage>
        <taxon>Eukaryota</taxon>
        <taxon>Fungi</taxon>
        <taxon>Dikarya</taxon>
        <taxon>Ascomycota</taxon>
        <taxon>Pezizomycotina</taxon>
        <taxon>Eurotiomycetes</taxon>
        <taxon>Eurotiomycetidae</taxon>
        <taxon>Eurotiales</taxon>
        <taxon>Aspergillaceae</taxon>
        <taxon>Aspergillus</taxon>
        <taxon>Aspergillus subgen. Fumigati</taxon>
    </lineage>
</organism>
<evidence type="ECO:0000256" key="3">
    <source>
        <dbReference type="ARBA" id="ARBA00023274"/>
    </source>
</evidence>
<reference evidence="7" key="3">
    <citation type="submission" date="2020-04" db="EMBL/GenBank/DDBJ databases">
        <authorList>
            <person name="Santos R.A.C."/>
            <person name="Steenwyk J.L."/>
            <person name="Rivero-Menendez O."/>
            <person name="Mead M.E."/>
            <person name="Silva L.P."/>
            <person name="Bastos R.W."/>
            <person name="Alastruey-Izquierdo A."/>
            <person name="Goldman G.H."/>
            <person name="Rokas A."/>
        </authorList>
    </citation>
    <scope>NUCLEOTIDE SEQUENCE</scope>
    <source>
        <strain evidence="7">CNM-CM8927</strain>
    </source>
</reference>
<dbReference type="GO" id="GO:0003735">
    <property type="term" value="F:structural constituent of ribosome"/>
    <property type="evidence" value="ECO:0007669"/>
    <property type="project" value="InterPro"/>
</dbReference>
<dbReference type="GO" id="GO:0005762">
    <property type="term" value="C:mitochondrial large ribosomal subunit"/>
    <property type="evidence" value="ECO:0007669"/>
    <property type="project" value="TreeGrafter"/>
</dbReference>
<reference evidence="7" key="2">
    <citation type="journal article" date="2020" name="bioRxiv">
        <title>Genomic and phenotypic heterogeneity of clinical isolates of the human pathogens Aspergillus fumigatus, Aspergillus lentulus and Aspergillus fumigatiaffinis.</title>
        <authorList>
            <person name="dos Santos R.A.C."/>
            <person name="Steenwyk J.L."/>
            <person name="Rivero-Menendez O."/>
            <person name="Mead M.E."/>
            <person name="Silva L.P."/>
            <person name="Bastos R.W."/>
            <person name="Alastruey-Izquierdo A."/>
            <person name="Goldman G.H."/>
            <person name="Rokas A."/>
        </authorList>
    </citation>
    <scope>NUCLEOTIDE SEQUENCE</scope>
    <source>
        <strain evidence="7">CNM-CM8927</strain>
    </source>
</reference>
<dbReference type="SUPFAM" id="SSF54736">
    <property type="entry name" value="ClpS-like"/>
    <property type="match status" value="1"/>
</dbReference>
<dbReference type="AlphaFoldDB" id="A0AAN4TBI5"/>
<protein>
    <submittedName>
        <fullName evidence="6">54S ribosomal protein L12, mitochondrial</fullName>
    </submittedName>
</protein>
<evidence type="ECO:0000256" key="2">
    <source>
        <dbReference type="ARBA" id="ARBA00022980"/>
    </source>
</evidence>
<feature type="domain" description="Large ribosomal subunit protein bL12 C-terminal" evidence="4">
    <location>
        <begin position="138"/>
        <end position="204"/>
    </location>
</feature>
<feature type="domain" description="Large ribosomal subunit protein bL12 oligomerization" evidence="5">
    <location>
        <begin position="51"/>
        <end position="75"/>
    </location>
</feature>
<dbReference type="PANTHER" id="PTHR45987:SF4">
    <property type="entry name" value="LARGE RIBOSOMAL SUBUNIT PROTEIN BL12M"/>
    <property type="match status" value="1"/>
</dbReference>
<dbReference type="InterPro" id="IPR000206">
    <property type="entry name" value="Ribosomal_bL12"/>
</dbReference>
<evidence type="ECO:0000256" key="1">
    <source>
        <dbReference type="ARBA" id="ARBA00007197"/>
    </source>
</evidence>
<dbReference type="InterPro" id="IPR013823">
    <property type="entry name" value="Ribosomal_bL12_C"/>
</dbReference>
<dbReference type="EMBL" id="BCLY01000009">
    <property type="protein sequence ID" value="GAQ08134.1"/>
    <property type="molecule type" value="Genomic_DNA"/>
</dbReference>
<evidence type="ECO:0000313" key="7">
    <source>
        <dbReference type="EMBL" id="KAF4200649.1"/>
    </source>
</evidence>
<comment type="similarity">
    <text evidence="1">Belongs to the bacterial ribosomal protein bL12 family.</text>
</comment>
<proteinExistence type="inferred from homology"/>
<dbReference type="EMBL" id="JAAAPU010000182">
    <property type="protein sequence ID" value="KAF4200649.1"/>
    <property type="molecule type" value="Genomic_DNA"/>
</dbReference>
<dbReference type="InterPro" id="IPR008932">
    <property type="entry name" value="Ribosomal_bL12_oligo"/>
</dbReference>
<keyword evidence="2 6" id="KW-0689">Ribosomal protein</keyword>
<evidence type="ECO:0000313" key="8">
    <source>
        <dbReference type="Proteomes" id="UP000051487"/>
    </source>
</evidence>